<reference evidence="16" key="1">
    <citation type="submission" date="2022-12" db="EMBL/GenBank/DDBJ databases">
        <title>Reference genome sequencing for broad-spectrum identification of bacterial and archaeal isolates by mass spectrometry.</title>
        <authorList>
            <person name="Sekiguchi Y."/>
            <person name="Tourlousse D.M."/>
        </authorList>
    </citation>
    <scope>NUCLEOTIDE SEQUENCE</scope>
    <source>
        <strain evidence="16">TSL-P1</strain>
    </source>
</reference>
<evidence type="ECO:0000256" key="1">
    <source>
        <dbReference type="ARBA" id="ARBA00000085"/>
    </source>
</evidence>
<dbReference type="GO" id="GO:0071555">
    <property type="term" value="P:cell wall organization"/>
    <property type="evidence" value="ECO:0007669"/>
    <property type="project" value="InterPro"/>
</dbReference>
<gene>
    <name evidence="16" type="ORF">TISLANDTSLP1_07100</name>
</gene>
<feature type="transmembrane region" description="Helical" evidence="14">
    <location>
        <begin position="101"/>
        <end position="125"/>
    </location>
</feature>
<dbReference type="InterPro" id="IPR029016">
    <property type="entry name" value="GAF-like_dom_sf"/>
</dbReference>
<dbReference type="PROSITE" id="PS50109">
    <property type="entry name" value="HIS_KIN"/>
    <property type="match status" value="1"/>
</dbReference>
<dbReference type="GO" id="GO:0000155">
    <property type="term" value="F:phosphorelay sensor kinase activity"/>
    <property type="evidence" value="ECO:0007669"/>
    <property type="project" value="InterPro"/>
</dbReference>
<dbReference type="Proteomes" id="UP001144297">
    <property type="component" value="Unassembled WGS sequence"/>
</dbReference>
<dbReference type="Pfam" id="PF06580">
    <property type="entry name" value="His_kinase"/>
    <property type="match status" value="1"/>
</dbReference>
<evidence type="ECO:0000313" key="16">
    <source>
        <dbReference type="EMBL" id="GLI53017.1"/>
    </source>
</evidence>
<dbReference type="Gene3D" id="3.30.565.10">
    <property type="entry name" value="Histidine kinase-like ATPase, C-terminal domain"/>
    <property type="match status" value="1"/>
</dbReference>
<evidence type="ECO:0000256" key="2">
    <source>
        <dbReference type="ARBA" id="ARBA00004651"/>
    </source>
</evidence>
<evidence type="ECO:0000256" key="12">
    <source>
        <dbReference type="ARBA" id="ARBA00023012"/>
    </source>
</evidence>
<dbReference type="Pfam" id="PF02518">
    <property type="entry name" value="HATPase_c"/>
    <property type="match status" value="1"/>
</dbReference>
<proteinExistence type="predicted"/>
<dbReference type="EMBL" id="BSDX01000001">
    <property type="protein sequence ID" value="GLI53017.1"/>
    <property type="molecule type" value="Genomic_DNA"/>
</dbReference>
<keyword evidence="5" id="KW-0597">Phosphoprotein</keyword>
<dbReference type="InterPro" id="IPR010559">
    <property type="entry name" value="Sig_transdc_His_kin_internal"/>
</dbReference>
<evidence type="ECO:0000256" key="8">
    <source>
        <dbReference type="ARBA" id="ARBA00022741"/>
    </source>
</evidence>
<evidence type="ECO:0000256" key="11">
    <source>
        <dbReference type="ARBA" id="ARBA00022989"/>
    </source>
</evidence>
<dbReference type="PANTHER" id="PTHR34220">
    <property type="entry name" value="SENSOR HISTIDINE KINASE YPDA"/>
    <property type="match status" value="1"/>
</dbReference>
<evidence type="ECO:0000259" key="15">
    <source>
        <dbReference type="PROSITE" id="PS50109"/>
    </source>
</evidence>
<evidence type="ECO:0000256" key="5">
    <source>
        <dbReference type="ARBA" id="ARBA00022553"/>
    </source>
</evidence>
<evidence type="ECO:0000256" key="13">
    <source>
        <dbReference type="ARBA" id="ARBA00023136"/>
    </source>
</evidence>
<evidence type="ECO:0000256" key="6">
    <source>
        <dbReference type="ARBA" id="ARBA00022679"/>
    </source>
</evidence>
<dbReference type="SMART" id="SM00387">
    <property type="entry name" value="HATPase_c"/>
    <property type="match status" value="1"/>
</dbReference>
<dbReference type="SUPFAM" id="SSF55781">
    <property type="entry name" value="GAF domain-like"/>
    <property type="match status" value="1"/>
</dbReference>
<accession>A0A9W6GFP2</accession>
<dbReference type="AlphaFoldDB" id="A0A9W6GFP2"/>
<protein>
    <recommendedName>
        <fullName evidence="3">histidine kinase</fullName>
        <ecNumber evidence="3">2.7.13.3</ecNumber>
    </recommendedName>
</protein>
<dbReference type="InterPro" id="IPR003594">
    <property type="entry name" value="HATPase_dom"/>
</dbReference>
<feature type="transmembrane region" description="Helical" evidence="14">
    <location>
        <begin position="6"/>
        <end position="24"/>
    </location>
</feature>
<keyword evidence="13 14" id="KW-0472">Membrane</keyword>
<sequence length="568" mass="62307">MDILELTLILSQRLGIIATVAFIVSRMPVFGRVLSRKPTIKDKFILTFVCGGLGILGTFGAVEIHGALANSRVVGVMVGGLLGGPVVGAGAGLIAGIHRYFIGGFTAFSCGLAAVVEGFLGGVVYRYWKKGLIPWHVAWLAGFVGEIVQMLIILTFSKPFSEALELVKIIALPMITVNSIGVGIFMLIIKSAVEHQERVAANQARATLNITNLILPHLRQGLNEYSANKIATIIMDSLGVAAVAITDKKKILAHVGIGSDHHHAGTPLLTKATLNAISLGEIQIANKKEEIGCRNSKCKLSSAVIVPLKRRDEVIGTLKLYHDRENSITTVNLEVARGLAHIFSTQLEIVELETLARLKTEAELKSLQAQIHPHFIFNALNTIISLIRIDSLKAKDLLLNLATFLRYSLKKEKEIPLREELSYVESYLAIEQARYRDKLTVNYYIEPTVDLNVTLPPFTIQPLVENAIKHGLKPKLEGGEILINILDDEDSTVISVEDNGIGINTHPNRMPDKKDSGLGLYLVNERLKKFYGEESMLHIESYPNLGTKVTFKIPKKSILKDVVFSHSS</sequence>
<dbReference type="PANTHER" id="PTHR34220:SF7">
    <property type="entry name" value="SENSOR HISTIDINE KINASE YPDA"/>
    <property type="match status" value="1"/>
</dbReference>
<dbReference type="InterPro" id="IPR004358">
    <property type="entry name" value="Sig_transdc_His_kin-like_C"/>
</dbReference>
<keyword evidence="10" id="KW-0067">ATP-binding</keyword>
<keyword evidence="9 16" id="KW-0418">Kinase</keyword>
<evidence type="ECO:0000256" key="4">
    <source>
        <dbReference type="ARBA" id="ARBA00022475"/>
    </source>
</evidence>
<evidence type="ECO:0000256" key="9">
    <source>
        <dbReference type="ARBA" id="ARBA00022777"/>
    </source>
</evidence>
<dbReference type="InterPro" id="IPR011620">
    <property type="entry name" value="Sig_transdc_His_kinase_LytS_TM"/>
</dbReference>
<feature type="domain" description="Histidine kinase" evidence="15">
    <location>
        <begin position="338"/>
        <end position="557"/>
    </location>
</feature>
<dbReference type="Gene3D" id="3.30.450.40">
    <property type="match status" value="1"/>
</dbReference>
<keyword evidence="12" id="KW-0902">Two-component regulatory system</keyword>
<feature type="transmembrane region" description="Helical" evidence="14">
    <location>
        <begin position="137"/>
        <end position="157"/>
    </location>
</feature>
<dbReference type="GO" id="GO:0005524">
    <property type="term" value="F:ATP binding"/>
    <property type="evidence" value="ECO:0007669"/>
    <property type="project" value="UniProtKB-KW"/>
</dbReference>
<keyword evidence="4" id="KW-1003">Cell membrane</keyword>
<keyword evidence="7 14" id="KW-0812">Transmembrane</keyword>
<evidence type="ECO:0000256" key="7">
    <source>
        <dbReference type="ARBA" id="ARBA00022692"/>
    </source>
</evidence>
<organism evidence="16 17">
    <name type="scientific">Thermodesulfovibrio yellowstonii</name>
    <dbReference type="NCBI Taxonomy" id="28262"/>
    <lineage>
        <taxon>Bacteria</taxon>
        <taxon>Pseudomonadati</taxon>
        <taxon>Nitrospirota</taxon>
        <taxon>Thermodesulfovibrionia</taxon>
        <taxon>Thermodesulfovibrionales</taxon>
        <taxon>Thermodesulfovibrionaceae</taxon>
        <taxon>Thermodesulfovibrio</taxon>
    </lineage>
</organism>
<name>A0A9W6GFP2_9BACT</name>
<comment type="catalytic activity">
    <reaction evidence="1">
        <text>ATP + protein L-histidine = ADP + protein N-phospho-L-histidine.</text>
        <dbReference type="EC" id="2.7.13.3"/>
    </reaction>
</comment>
<dbReference type="GO" id="GO:0005886">
    <property type="term" value="C:plasma membrane"/>
    <property type="evidence" value="ECO:0007669"/>
    <property type="project" value="UniProtKB-SubCell"/>
</dbReference>
<keyword evidence="11 14" id="KW-1133">Transmembrane helix</keyword>
<keyword evidence="17" id="KW-1185">Reference proteome</keyword>
<dbReference type="InterPro" id="IPR005467">
    <property type="entry name" value="His_kinase_dom"/>
</dbReference>
<comment type="subcellular location">
    <subcellularLocation>
        <location evidence="2">Cell membrane</location>
        <topology evidence="2">Multi-pass membrane protein</topology>
    </subcellularLocation>
</comment>
<feature type="transmembrane region" description="Helical" evidence="14">
    <location>
        <begin position="169"/>
        <end position="189"/>
    </location>
</feature>
<dbReference type="EC" id="2.7.13.3" evidence="3"/>
<dbReference type="Gene3D" id="1.10.1760.20">
    <property type="match status" value="1"/>
</dbReference>
<evidence type="ECO:0000256" key="14">
    <source>
        <dbReference type="SAM" id="Phobius"/>
    </source>
</evidence>
<keyword evidence="6" id="KW-0808">Transferase</keyword>
<evidence type="ECO:0000256" key="3">
    <source>
        <dbReference type="ARBA" id="ARBA00012438"/>
    </source>
</evidence>
<keyword evidence="8" id="KW-0547">Nucleotide-binding</keyword>
<dbReference type="InterPro" id="IPR050640">
    <property type="entry name" value="Bact_2-comp_sensor_kinase"/>
</dbReference>
<evidence type="ECO:0000313" key="17">
    <source>
        <dbReference type="Proteomes" id="UP001144297"/>
    </source>
</evidence>
<feature type="transmembrane region" description="Helical" evidence="14">
    <location>
        <begin position="44"/>
        <end position="62"/>
    </location>
</feature>
<feature type="transmembrane region" description="Helical" evidence="14">
    <location>
        <begin position="74"/>
        <end position="94"/>
    </location>
</feature>
<dbReference type="InterPro" id="IPR036890">
    <property type="entry name" value="HATPase_C_sf"/>
</dbReference>
<dbReference type="SUPFAM" id="SSF55874">
    <property type="entry name" value="ATPase domain of HSP90 chaperone/DNA topoisomerase II/histidine kinase"/>
    <property type="match status" value="1"/>
</dbReference>
<evidence type="ECO:0000256" key="10">
    <source>
        <dbReference type="ARBA" id="ARBA00022840"/>
    </source>
</evidence>
<dbReference type="PRINTS" id="PR00344">
    <property type="entry name" value="BCTRLSENSOR"/>
</dbReference>
<dbReference type="Pfam" id="PF07694">
    <property type="entry name" value="5TM-5TMR_LYT"/>
    <property type="match status" value="1"/>
</dbReference>
<comment type="caution">
    <text evidence="16">The sequence shown here is derived from an EMBL/GenBank/DDBJ whole genome shotgun (WGS) entry which is preliminary data.</text>
</comment>